<dbReference type="OrthoDB" id="1068471at2759"/>
<dbReference type="InterPro" id="IPR015943">
    <property type="entry name" value="WD40/YVTN_repeat-like_dom_sf"/>
</dbReference>
<accession>A0A7R8WGT4</accession>
<dbReference type="PROSITE" id="PS50294">
    <property type="entry name" value="WD_REPEATS_REGION"/>
    <property type="match status" value="5"/>
</dbReference>
<dbReference type="SUPFAM" id="SSF50978">
    <property type="entry name" value="WD40 repeat-like"/>
    <property type="match status" value="1"/>
</dbReference>
<name>A0A7R8WGT4_9CRUS</name>
<dbReference type="PROSITE" id="PS50082">
    <property type="entry name" value="WD_REPEATS_2"/>
    <property type="match status" value="5"/>
</dbReference>
<dbReference type="InterPro" id="IPR052234">
    <property type="entry name" value="U5_snRNP_Component"/>
</dbReference>
<dbReference type="CDD" id="cd00200">
    <property type="entry name" value="WD40"/>
    <property type="match status" value="1"/>
</dbReference>
<dbReference type="PANTHER" id="PTHR44006">
    <property type="entry name" value="U5 SMALL NUCLEAR RIBONUCLEOPROTEIN 40 KDA PROTEIN"/>
    <property type="match status" value="1"/>
</dbReference>
<gene>
    <name evidence="5" type="ORF">CTOB1V02_LOCUS9234</name>
</gene>
<evidence type="ECO:0000256" key="4">
    <source>
        <dbReference type="ARBA" id="ARBA00023187"/>
    </source>
</evidence>
<dbReference type="InterPro" id="IPR020472">
    <property type="entry name" value="WD40_PAC1"/>
</dbReference>
<dbReference type="Pfam" id="PF00400">
    <property type="entry name" value="WD40"/>
    <property type="match status" value="5"/>
</dbReference>
<dbReference type="EMBL" id="OB663454">
    <property type="protein sequence ID" value="CAD7231387.1"/>
    <property type="molecule type" value="Genomic_DNA"/>
</dbReference>
<keyword evidence="3" id="KW-0677">Repeat</keyword>
<sequence>MPEVAMKRPADMAVALVDPKKARANELAITSRKAGALVVNQNAMFSHLILDLEFEVASQSFDELGLASQSFDELGVASQSFDELGVASQSFDELGVASQSFDELGVASQSFDELGVASQSFDELGVASQSFDELGVASQSFDELGVASQSFDELGVASQSFDELGVASQSFDELGVASQSFDELGVASQSFDELGVASQSFDELGVASQSFDELGVASQSFDELGVASSHQSFDEPNQATSDLPLQSAPARTSSLLSPIMLLSGHESEVYSAAFHPEGNWLASAGHDRQILLWDTYGDCQNFAMLTGHSGAILQLAFSVDGSSLVAASTDRTVGLFDTRTGVRLKRMKGHASFVNACATTSRGTDLVCSGSDDGTVRVWDPRRRLPVHVLENGYPVTSVAFNDTAEQIFSAGIDNDIKVWDLRGATPAPSLTLRGHVDTVTSLALSKDGAYLLSNSMDKTLRCWDVRPFAPQERCIRLFQGHQHGFEKVRYGSMGEPRGRGDSEELAWSVRLWLSWLLPRFEAGRLA</sequence>
<dbReference type="GO" id="GO:0006397">
    <property type="term" value="P:mRNA processing"/>
    <property type="evidence" value="ECO:0007669"/>
    <property type="project" value="UniProtKB-KW"/>
</dbReference>
<dbReference type="InterPro" id="IPR001680">
    <property type="entry name" value="WD40_rpt"/>
</dbReference>
<dbReference type="PRINTS" id="PR00320">
    <property type="entry name" value="GPROTEINBRPT"/>
</dbReference>
<dbReference type="GO" id="GO:0008380">
    <property type="term" value="P:RNA splicing"/>
    <property type="evidence" value="ECO:0007669"/>
    <property type="project" value="UniProtKB-KW"/>
</dbReference>
<organism evidence="5">
    <name type="scientific">Cyprideis torosa</name>
    <dbReference type="NCBI Taxonomy" id="163714"/>
    <lineage>
        <taxon>Eukaryota</taxon>
        <taxon>Metazoa</taxon>
        <taxon>Ecdysozoa</taxon>
        <taxon>Arthropoda</taxon>
        <taxon>Crustacea</taxon>
        <taxon>Oligostraca</taxon>
        <taxon>Ostracoda</taxon>
        <taxon>Podocopa</taxon>
        <taxon>Podocopida</taxon>
        <taxon>Cytherocopina</taxon>
        <taxon>Cytheroidea</taxon>
        <taxon>Cytherideidae</taxon>
        <taxon>Cyprideis</taxon>
    </lineage>
</organism>
<dbReference type="GO" id="GO:0003723">
    <property type="term" value="F:RNA binding"/>
    <property type="evidence" value="ECO:0007669"/>
    <property type="project" value="TreeGrafter"/>
</dbReference>
<dbReference type="InterPro" id="IPR019775">
    <property type="entry name" value="WD40_repeat_CS"/>
</dbReference>
<dbReference type="GO" id="GO:0071013">
    <property type="term" value="C:catalytic step 2 spliceosome"/>
    <property type="evidence" value="ECO:0007669"/>
    <property type="project" value="TreeGrafter"/>
</dbReference>
<dbReference type="InterPro" id="IPR036322">
    <property type="entry name" value="WD40_repeat_dom_sf"/>
</dbReference>
<keyword evidence="1" id="KW-0853">WD repeat</keyword>
<dbReference type="Gene3D" id="2.130.10.10">
    <property type="entry name" value="YVTN repeat-like/Quinoprotein amine dehydrogenase"/>
    <property type="match status" value="1"/>
</dbReference>
<evidence type="ECO:0000256" key="1">
    <source>
        <dbReference type="ARBA" id="ARBA00022574"/>
    </source>
</evidence>
<reference evidence="5" key="1">
    <citation type="submission" date="2020-11" db="EMBL/GenBank/DDBJ databases">
        <authorList>
            <person name="Tran Van P."/>
        </authorList>
    </citation>
    <scope>NUCLEOTIDE SEQUENCE</scope>
</reference>
<dbReference type="PANTHER" id="PTHR44006:SF1">
    <property type="entry name" value="U5 SMALL NUCLEAR RIBONUCLEOPROTEIN 40 KDA PROTEIN"/>
    <property type="match status" value="1"/>
</dbReference>
<dbReference type="AlphaFoldDB" id="A0A7R8WGT4"/>
<evidence type="ECO:0000256" key="2">
    <source>
        <dbReference type="ARBA" id="ARBA00022664"/>
    </source>
</evidence>
<keyword evidence="4" id="KW-0508">mRNA splicing</keyword>
<proteinExistence type="predicted"/>
<protein>
    <submittedName>
        <fullName evidence="5">Uncharacterized protein</fullName>
    </submittedName>
</protein>
<keyword evidence="2" id="KW-0507">mRNA processing</keyword>
<evidence type="ECO:0000313" key="5">
    <source>
        <dbReference type="EMBL" id="CAD7231387.1"/>
    </source>
</evidence>
<dbReference type="PROSITE" id="PS00678">
    <property type="entry name" value="WD_REPEATS_1"/>
    <property type="match status" value="1"/>
</dbReference>
<evidence type="ECO:0000256" key="3">
    <source>
        <dbReference type="ARBA" id="ARBA00022737"/>
    </source>
</evidence>
<dbReference type="SMART" id="SM00320">
    <property type="entry name" value="WD40"/>
    <property type="match status" value="5"/>
</dbReference>